<evidence type="ECO:0000256" key="3">
    <source>
        <dbReference type="ARBA" id="ARBA00022801"/>
    </source>
</evidence>
<evidence type="ECO:0000256" key="1">
    <source>
        <dbReference type="ARBA" id="ARBA00007074"/>
    </source>
</evidence>
<dbReference type="AlphaFoldDB" id="A0A3S2X145"/>
<feature type="coiled-coil region" evidence="5">
    <location>
        <begin position="25"/>
        <end position="112"/>
    </location>
</feature>
<dbReference type="SUPFAM" id="SSF53955">
    <property type="entry name" value="Lysozyme-like"/>
    <property type="match status" value="1"/>
</dbReference>
<gene>
    <name evidence="7" type="ORF">EM808_19405</name>
</gene>
<comment type="caution">
    <text evidence="7">The sequence shown here is derived from an EMBL/GenBank/DDBJ whole genome shotgun (WGS) entry which is preliminary data.</text>
</comment>
<dbReference type="Gene3D" id="1.10.530.10">
    <property type="match status" value="1"/>
</dbReference>
<sequence length="437" mass="48507">MVHQDLILGIPAITTVNKQQYLLDNVQQVSQLLTLQEELNEATSELESNQVELEGMVSQLQEQQSEKEQLVEQLKQKEAASKEQKQQLLEKNKKIEKEKNLIEEAISNEEERAEQGSAFFGQSNIPSNTTVISPSIDTSVTGVPSQYMKYYLYGEKEYGVPWYYLAAIHSIETSFSTSPTMTSSVGAIGSMQFIPSTWVGYKYESSGGLVGEDVDITDLETIKKGNGYGVDADNDGKADPYSVADGVAAAANYLSSNGFATDPRKAIWHYNHADWYVEKVINLAENFKNGTQISKDGDVQLKSGGEYDVTTVGNRWIGNSVYVFGGGRNQEDVKNGRFDCSSFVYWAYNQIGVQLGEQSSVSTETLKNRGTAVEEKEMQPGDLVFFDTYKKDGHVGIYIGDGKFIGAQSSNGVAIEDMTTGYWKEKFNHRVQRVTNI</sequence>
<evidence type="ECO:0000313" key="7">
    <source>
        <dbReference type="EMBL" id="RVT59565.1"/>
    </source>
</evidence>
<protein>
    <submittedName>
        <fullName evidence="7">CHAP domain-containing protein</fullName>
    </submittedName>
</protein>
<dbReference type="Proteomes" id="UP000288024">
    <property type="component" value="Unassembled WGS sequence"/>
</dbReference>
<dbReference type="InterPro" id="IPR051202">
    <property type="entry name" value="Peptidase_C40"/>
</dbReference>
<dbReference type="SUPFAM" id="SSF54001">
    <property type="entry name" value="Cysteine proteinases"/>
    <property type="match status" value="1"/>
</dbReference>
<dbReference type="Pfam" id="PF00877">
    <property type="entry name" value="NLPC_P60"/>
    <property type="match status" value="1"/>
</dbReference>
<evidence type="ECO:0000259" key="6">
    <source>
        <dbReference type="PROSITE" id="PS51935"/>
    </source>
</evidence>
<keyword evidence="8" id="KW-1185">Reference proteome</keyword>
<evidence type="ECO:0000256" key="2">
    <source>
        <dbReference type="ARBA" id="ARBA00022670"/>
    </source>
</evidence>
<dbReference type="PANTHER" id="PTHR47053">
    <property type="entry name" value="MUREIN DD-ENDOPEPTIDASE MEPH-RELATED"/>
    <property type="match status" value="1"/>
</dbReference>
<keyword evidence="3" id="KW-0378">Hydrolase</keyword>
<dbReference type="InterPro" id="IPR023346">
    <property type="entry name" value="Lysozyme-like_dom_sf"/>
</dbReference>
<keyword evidence="5" id="KW-0175">Coiled coil</keyword>
<evidence type="ECO:0000256" key="5">
    <source>
        <dbReference type="SAM" id="Coils"/>
    </source>
</evidence>
<dbReference type="CDD" id="cd13399">
    <property type="entry name" value="Slt35-like"/>
    <property type="match status" value="1"/>
</dbReference>
<comment type="similarity">
    <text evidence="1">Belongs to the peptidase C40 family.</text>
</comment>
<dbReference type="PANTHER" id="PTHR47053:SF1">
    <property type="entry name" value="MUREIN DD-ENDOPEPTIDASE MEPH-RELATED"/>
    <property type="match status" value="1"/>
</dbReference>
<dbReference type="EMBL" id="RZTZ01000009">
    <property type="protein sequence ID" value="RVT59565.1"/>
    <property type="molecule type" value="Genomic_DNA"/>
</dbReference>
<evidence type="ECO:0000256" key="4">
    <source>
        <dbReference type="ARBA" id="ARBA00022807"/>
    </source>
</evidence>
<feature type="domain" description="NlpC/P60" evidence="6">
    <location>
        <begin position="303"/>
        <end position="434"/>
    </location>
</feature>
<accession>A0A3S2X145</accession>
<dbReference type="InterPro" id="IPR038765">
    <property type="entry name" value="Papain-like_cys_pep_sf"/>
</dbReference>
<dbReference type="InterPro" id="IPR000064">
    <property type="entry name" value="NLP_P60_dom"/>
</dbReference>
<dbReference type="GO" id="GO:0006508">
    <property type="term" value="P:proteolysis"/>
    <property type="evidence" value="ECO:0007669"/>
    <property type="project" value="UniProtKB-KW"/>
</dbReference>
<name>A0A3S2X145_9BACI</name>
<dbReference type="Gene3D" id="6.10.250.3150">
    <property type="match status" value="1"/>
</dbReference>
<dbReference type="GO" id="GO:0008234">
    <property type="term" value="F:cysteine-type peptidase activity"/>
    <property type="evidence" value="ECO:0007669"/>
    <property type="project" value="UniProtKB-KW"/>
</dbReference>
<keyword evidence="4" id="KW-0788">Thiol protease</keyword>
<keyword evidence="2" id="KW-0645">Protease</keyword>
<evidence type="ECO:0000313" key="8">
    <source>
        <dbReference type="Proteomes" id="UP000288024"/>
    </source>
</evidence>
<dbReference type="Gene3D" id="3.90.1720.10">
    <property type="entry name" value="endopeptidase domain like (from Nostoc punctiforme)"/>
    <property type="match status" value="1"/>
</dbReference>
<reference evidence="7 8" key="1">
    <citation type="submission" date="2019-01" db="EMBL/GenBank/DDBJ databases">
        <title>Bacillus sp. M5HDSG1-1, whole genome shotgun sequence.</title>
        <authorList>
            <person name="Tuo L."/>
        </authorList>
    </citation>
    <scope>NUCLEOTIDE SEQUENCE [LARGE SCALE GENOMIC DNA]</scope>
    <source>
        <strain evidence="7 8">M5HDSG1-1</strain>
    </source>
</reference>
<proteinExistence type="inferred from homology"/>
<organism evidence="7 8">
    <name type="scientific">Niallia taxi</name>
    <dbReference type="NCBI Taxonomy" id="2499688"/>
    <lineage>
        <taxon>Bacteria</taxon>
        <taxon>Bacillati</taxon>
        <taxon>Bacillota</taxon>
        <taxon>Bacilli</taxon>
        <taxon>Bacillales</taxon>
        <taxon>Bacillaceae</taxon>
        <taxon>Niallia</taxon>
    </lineage>
</organism>
<dbReference type="PROSITE" id="PS51935">
    <property type="entry name" value="NLPC_P60"/>
    <property type="match status" value="1"/>
</dbReference>